<dbReference type="InterPro" id="IPR011990">
    <property type="entry name" value="TPR-like_helical_dom_sf"/>
</dbReference>
<evidence type="ECO:0000256" key="1">
    <source>
        <dbReference type="SAM" id="Coils"/>
    </source>
</evidence>
<feature type="region of interest" description="Disordered" evidence="2">
    <location>
        <begin position="1057"/>
        <end position="1094"/>
    </location>
</feature>
<dbReference type="InterPro" id="IPR053137">
    <property type="entry name" value="NLR-like"/>
</dbReference>
<dbReference type="Pfam" id="PF13424">
    <property type="entry name" value="TPR_12"/>
    <property type="match status" value="3"/>
</dbReference>
<dbReference type="PANTHER" id="PTHR46082">
    <property type="entry name" value="ATP/GTP-BINDING PROTEIN-RELATED"/>
    <property type="match status" value="1"/>
</dbReference>
<dbReference type="EMBL" id="CP074133">
    <property type="protein sequence ID" value="QUX21587.1"/>
    <property type="molecule type" value="Genomic_DNA"/>
</dbReference>
<organism evidence="3 4">
    <name type="scientific">Nocardiopsis changdeensis</name>
    <dbReference type="NCBI Taxonomy" id="2831969"/>
    <lineage>
        <taxon>Bacteria</taxon>
        <taxon>Bacillati</taxon>
        <taxon>Actinomycetota</taxon>
        <taxon>Actinomycetes</taxon>
        <taxon>Streptosporangiales</taxon>
        <taxon>Nocardiopsidaceae</taxon>
        <taxon>Nocardiopsis</taxon>
    </lineage>
</organism>
<keyword evidence="1" id="KW-0175">Coiled coil</keyword>
<feature type="region of interest" description="Disordered" evidence="2">
    <location>
        <begin position="1"/>
        <end position="36"/>
    </location>
</feature>
<dbReference type="PANTHER" id="PTHR46082:SF6">
    <property type="entry name" value="AAA+ ATPASE DOMAIN-CONTAINING PROTEIN-RELATED"/>
    <property type="match status" value="1"/>
</dbReference>
<accession>A0ABX8BH89</accession>
<protein>
    <submittedName>
        <fullName evidence="3">Tetratricopeptide repeat protein</fullName>
    </submittedName>
</protein>
<gene>
    <name evidence="3" type="ORF">KGD84_24790</name>
</gene>
<feature type="coiled-coil region" evidence="1">
    <location>
        <begin position="892"/>
        <end position="919"/>
    </location>
</feature>
<evidence type="ECO:0000313" key="4">
    <source>
        <dbReference type="Proteomes" id="UP000676079"/>
    </source>
</evidence>
<feature type="compositionally biased region" description="Low complexity" evidence="2">
    <location>
        <begin position="1067"/>
        <end position="1081"/>
    </location>
</feature>
<dbReference type="Pfam" id="PF13374">
    <property type="entry name" value="TPR_10"/>
    <property type="match status" value="4"/>
</dbReference>
<keyword evidence="4" id="KW-1185">Reference proteome</keyword>
<name>A0ABX8BH89_9ACTN</name>
<sequence length="1094" mass="121628">MPAQWRDDVTGWRQGSYETLPDGTPPTVGQWGDPTNWGVRRPVVTTDGTAVVPPYVPRDFDGRLRAAVDAGGLVLLTGERTAGRSRSAYEAVSHLTDHTLLIPRPGAGLAHLWREADRHSRCVLWLDGGIQWLWLGMDPANPAEELARFLDTPLGGHRLLVRTLSQDERSLLARAGSMTLPSYAVQTATRPAGLEEGEEEDLKEYMDTLMRSSPGRAVEAEPDRAVEVMVPRALSEAECDRVREVRSWSGDDRFDRVLKNSGRYGFASCIENTDLLADRWDRARSADPAVGGTPRPRGVALVTATALVYSRGFQGTVPRELVEHLHTRFLEERPSGSGPVPETLEEAWAWATEAVAESSPMARLSFSSGPMAMFEALLVPFEGDGVGISPRVLNEVWSLYPDDIPITDEEFDRILGYASTIGSASGLGRDASGRSRYDLAERAYRKAVGLRAATVGPDDPVLLELRDSLGTVLTFGGRLTEASAELEGVARARLRILGEAHEDTVSTRYFLALALHRAGRLEEALPEAEAVREARLRLLGEDHPDTVAARNQLGMTLALLGEHRRARAEFEATVEVLSRSAGEDAENTLWTRFRLAQSHVGLKRLSTARAQLREILDTAVRALGEEHPLIPAAMWELAVVSSREGLHREAEAGFRALWELRCRTMGEEHPESQRARFETLMDGYEAERAEGGDVDRIGLEAELRDIAAVLDRRPDAADPLKVRARNTLVTVLVNAGRWSEAEPEAHSLYEIRSRMSGPDDPLVLADRHRLGRVLSSLGRKEEALTEWRAVYQDRARVLGADHPDTLASRYAMTTALRDAGCYEEHYTEAAAARDDLIRDLGEDHPDLVAYHQDLAMTSWRLGRMDEAECGLRKALEVWRRDAGEEHETTLELRSRLAELHRVQERYEEAAAEYRGLLEVRARAAGPENEEALADWSGLALALEDLGRYEEALTEYRAMWEASARVLGAEHEETLWAWERQVLVLHEAGRFAEAEAGLREMLEVRTRVSGPEHADTLWARSRLALAWKRLERYEEAAAENRAVWEIRVRVLGPDHEDTLRSEQRMNEALRAAATEPAAGAADALDRDAQDQEGTS</sequence>
<dbReference type="Gene3D" id="1.25.40.10">
    <property type="entry name" value="Tetratricopeptide repeat domain"/>
    <property type="match status" value="4"/>
</dbReference>
<feature type="compositionally biased region" description="Basic and acidic residues" evidence="2">
    <location>
        <begin position="1057"/>
        <end position="1066"/>
    </location>
</feature>
<dbReference type="SUPFAM" id="SSF48452">
    <property type="entry name" value="TPR-like"/>
    <property type="match status" value="5"/>
</dbReference>
<dbReference type="Proteomes" id="UP000676079">
    <property type="component" value="Chromosome"/>
</dbReference>
<dbReference type="RefSeq" id="WP_220562811.1">
    <property type="nucleotide sequence ID" value="NZ_CP074133.1"/>
</dbReference>
<evidence type="ECO:0000256" key="2">
    <source>
        <dbReference type="SAM" id="MobiDB-lite"/>
    </source>
</evidence>
<feature type="compositionally biased region" description="Basic and acidic residues" evidence="2">
    <location>
        <begin position="1"/>
        <end position="10"/>
    </location>
</feature>
<proteinExistence type="predicted"/>
<evidence type="ECO:0000313" key="3">
    <source>
        <dbReference type="EMBL" id="QUX21587.1"/>
    </source>
</evidence>
<reference evidence="3 4" key="1">
    <citation type="submission" date="2021-05" db="EMBL/GenBank/DDBJ databases">
        <title>Direct Submission.</title>
        <authorList>
            <person name="Li K."/>
            <person name="Gao J."/>
        </authorList>
    </citation>
    <scope>NUCLEOTIDE SEQUENCE [LARGE SCALE GENOMIC DNA]</scope>
    <source>
        <strain evidence="3 4">Mg02</strain>
    </source>
</reference>